<dbReference type="InterPro" id="IPR052244">
    <property type="entry name" value="Choline_transporter"/>
</dbReference>
<feature type="transmembrane region" description="Helical" evidence="15">
    <location>
        <begin position="395"/>
        <end position="417"/>
    </location>
</feature>
<evidence type="ECO:0000256" key="4">
    <source>
        <dbReference type="ARBA" id="ARBA00022692"/>
    </source>
</evidence>
<feature type="transmembrane region" description="Helical" evidence="15">
    <location>
        <begin position="163"/>
        <end position="183"/>
    </location>
</feature>
<dbReference type="InParanoid" id="A0A1V9XZS3"/>
<dbReference type="InterPro" id="IPR038377">
    <property type="entry name" value="Na/Glc_symporter_sf"/>
</dbReference>
<dbReference type="AlphaFoldDB" id="A0A1V9XZS3"/>
<evidence type="ECO:0000313" key="17">
    <source>
        <dbReference type="Proteomes" id="UP000192247"/>
    </source>
</evidence>
<dbReference type="PANTHER" id="PTHR45897:SF4">
    <property type="entry name" value="HIGH-AFFINITY CHOLINE TRANSPORTER 1"/>
    <property type="match status" value="1"/>
</dbReference>
<name>A0A1V9XZS3_9ACAR</name>
<comment type="subcellular location">
    <subcellularLocation>
        <location evidence="1">Membrane</location>
        <topology evidence="1">Multi-pass membrane protein</topology>
    </subcellularLocation>
</comment>
<evidence type="ECO:0000256" key="13">
    <source>
        <dbReference type="RuleBase" id="RU362091"/>
    </source>
</evidence>
<evidence type="ECO:0000256" key="12">
    <source>
        <dbReference type="ARBA" id="ARBA00023201"/>
    </source>
</evidence>
<keyword evidence="12" id="KW-0739">Sodium transport</keyword>
<dbReference type="InterPro" id="IPR001734">
    <property type="entry name" value="Na/solute_symporter"/>
</dbReference>
<dbReference type="OrthoDB" id="546820at2759"/>
<feature type="transmembrane region" description="Helical" evidence="15">
    <location>
        <begin position="127"/>
        <end position="151"/>
    </location>
</feature>
<proteinExistence type="inferred from homology"/>
<feature type="transmembrane region" description="Helical" evidence="15">
    <location>
        <begin position="80"/>
        <end position="101"/>
    </location>
</feature>
<keyword evidence="11" id="KW-0325">Glycoprotein</keyword>
<feature type="transmembrane region" description="Helical" evidence="15">
    <location>
        <begin position="48"/>
        <end position="68"/>
    </location>
</feature>
<accession>A0A1V9XZS3</accession>
<feature type="transmembrane region" description="Helical" evidence="15">
    <location>
        <begin position="429"/>
        <end position="451"/>
    </location>
</feature>
<evidence type="ECO:0000256" key="11">
    <source>
        <dbReference type="ARBA" id="ARBA00023180"/>
    </source>
</evidence>
<dbReference type="PROSITE" id="PS50283">
    <property type="entry name" value="NA_SOLUT_SYMP_3"/>
    <property type="match status" value="1"/>
</dbReference>
<keyword evidence="4 15" id="KW-0812">Transmembrane</keyword>
<feature type="transmembrane region" description="Helical" evidence="15">
    <location>
        <begin position="229"/>
        <end position="250"/>
    </location>
</feature>
<evidence type="ECO:0000256" key="10">
    <source>
        <dbReference type="ARBA" id="ARBA00023136"/>
    </source>
</evidence>
<dbReference type="PANTHER" id="PTHR45897">
    <property type="entry name" value="HIGH-AFFINITY CHOLINE TRANSPORTER 1"/>
    <property type="match status" value="1"/>
</dbReference>
<protein>
    <submittedName>
        <fullName evidence="16">High-affinity choline transporter 1-like</fullName>
    </submittedName>
</protein>
<evidence type="ECO:0000313" key="16">
    <source>
        <dbReference type="EMBL" id="OQR78985.1"/>
    </source>
</evidence>
<dbReference type="Gene3D" id="1.20.1730.10">
    <property type="entry name" value="Sodium/glucose cotransporter"/>
    <property type="match status" value="1"/>
</dbReference>
<evidence type="ECO:0000256" key="6">
    <source>
        <dbReference type="ARBA" id="ARBA00022979"/>
    </source>
</evidence>
<keyword evidence="9" id="KW-0406">Ion transport</keyword>
<feature type="compositionally biased region" description="Low complexity" evidence="14">
    <location>
        <begin position="585"/>
        <end position="596"/>
    </location>
</feature>
<dbReference type="CDD" id="cd11474">
    <property type="entry name" value="SLC5sbd_CHT"/>
    <property type="match status" value="1"/>
</dbReference>
<feature type="transmembrane region" description="Helical" evidence="15">
    <location>
        <begin position="262"/>
        <end position="287"/>
    </location>
</feature>
<feature type="transmembrane region" description="Helical" evidence="15">
    <location>
        <begin position="6"/>
        <end position="27"/>
    </location>
</feature>
<feature type="compositionally biased region" description="Polar residues" evidence="14">
    <location>
        <begin position="560"/>
        <end position="583"/>
    </location>
</feature>
<reference evidence="16 17" key="1">
    <citation type="journal article" date="2017" name="Gigascience">
        <title>Draft genome of the honey bee ectoparasitic mite, Tropilaelaps mercedesae, is shaped by the parasitic life history.</title>
        <authorList>
            <person name="Dong X."/>
            <person name="Armstrong S.D."/>
            <person name="Xia D."/>
            <person name="Makepeace B.L."/>
            <person name="Darby A.C."/>
            <person name="Kadowaki T."/>
        </authorList>
    </citation>
    <scope>NUCLEOTIDE SEQUENCE [LARGE SCALE GENOMIC DNA]</scope>
    <source>
        <strain evidence="16">Wuxi-XJTLU</strain>
    </source>
</reference>
<keyword evidence="10 15" id="KW-0472">Membrane</keyword>
<evidence type="ECO:0000256" key="15">
    <source>
        <dbReference type="SAM" id="Phobius"/>
    </source>
</evidence>
<dbReference type="FunFam" id="1.20.1730.10:FF:000008">
    <property type="entry name" value="High affinity choline transporter 1"/>
    <property type="match status" value="1"/>
</dbReference>
<feature type="transmembrane region" description="Helical" evidence="15">
    <location>
        <begin position="190"/>
        <end position="209"/>
    </location>
</feature>
<keyword evidence="7 15" id="KW-1133">Transmembrane helix</keyword>
<evidence type="ECO:0000256" key="1">
    <source>
        <dbReference type="ARBA" id="ARBA00004141"/>
    </source>
</evidence>
<dbReference type="EMBL" id="MNPL01001609">
    <property type="protein sequence ID" value="OQR78985.1"/>
    <property type="molecule type" value="Genomic_DNA"/>
</dbReference>
<dbReference type="GO" id="GO:0005307">
    <property type="term" value="F:choline:sodium symporter activity"/>
    <property type="evidence" value="ECO:0007669"/>
    <property type="project" value="TreeGrafter"/>
</dbReference>
<gene>
    <name evidence="16" type="ORF">BIW11_06046</name>
</gene>
<dbReference type="GO" id="GO:0008292">
    <property type="term" value="P:acetylcholine biosynthetic process"/>
    <property type="evidence" value="ECO:0007669"/>
    <property type="project" value="TreeGrafter"/>
</dbReference>
<evidence type="ECO:0000256" key="14">
    <source>
        <dbReference type="SAM" id="MobiDB-lite"/>
    </source>
</evidence>
<evidence type="ECO:0000256" key="2">
    <source>
        <dbReference type="ARBA" id="ARBA00006434"/>
    </source>
</evidence>
<organism evidence="16 17">
    <name type="scientific">Tropilaelaps mercedesae</name>
    <dbReference type="NCBI Taxonomy" id="418985"/>
    <lineage>
        <taxon>Eukaryota</taxon>
        <taxon>Metazoa</taxon>
        <taxon>Ecdysozoa</taxon>
        <taxon>Arthropoda</taxon>
        <taxon>Chelicerata</taxon>
        <taxon>Arachnida</taxon>
        <taxon>Acari</taxon>
        <taxon>Parasitiformes</taxon>
        <taxon>Mesostigmata</taxon>
        <taxon>Gamasina</taxon>
        <taxon>Dermanyssoidea</taxon>
        <taxon>Laelapidae</taxon>
        <taxon>Tropilaelaps</taxon>
    </lineage>
</organism>
<evidence type="ECO:0000256" key="5">
    <source>
        <dbReference type="ARBA" id="ARBA00022847"/>
    </source>
</evidence>
<keyword evidence="3" id="KW-0813">Transport</keyword>
<dbReference type="Pfam" id="PF00474">
    <property type="entry name" value="SSF"/>
    <property type="match status" value="1"/>
</dbReference>
<feature type="region of interest" description="Disordered" evidence="14">
    <location>
        <begin position="559"/>
        <end position="603"/>
    </location>
</feature>
<dbReference type="STRING" id="418985.A0A1V9XZS3"/>
<dbReference type="FunCoup" id="A0A1V9XZS3">
    <property type="interactions" value="26"/>
</dbReference>
<comment type="similarity">
    <text evidence="2 13">Belongs to the sodium:solute symporter (SSF) (TC 2.A.21) family.</text>
</comment>
<dbReference type="Proteomes" id="UP000192247">
    <property type="component" value="Unassembled WGS sequence"/>
</dbReference>
<feature type="transmembrane region" description="Helical" evidence="15">
    <location>
        <begin position="307"/>
        <end position="334"/>
    </location>
</feature>
<keyword evidence="6" id="KW-0530">Neurotransmitter biosynthesis</keyword>
<evidence type="ECO:0000256" key="3">
    <source>
        <dbReference type="ARBA" id="ARBA00022448"/>
    </source>
</evidence>
<evidence type="ECO:0000256" key="9">
    <source>
        <dbReference type="ARBA" id="ARBA00023065"/>
    </source>
</evidence>
<sequence>MTVNFAGIVSVVLFYILILAVGIWAGRKSGKRTGEEGEADEVMLAGRNIGLFVGIFTMTATWVGGGYINGTAESVYNYGILWTQAPLGYALSLVLGGYFFANKMRAEGYVTMLDPFQELFGGRMGGLLFIPALCGEVFWSAAILAALGATVGVIMDLDNNTSIISSACIALIYTLFGGLYSVAYTDVIQLFCIFLGLWVCIPFCIHNKAVGPLTYPATDWVGTVNYQDFGVWLDCGLLLVLGGIPWQVYFQRVLSCRSAFKAQLLSYVAAVGCIVMAVPAMIMGAVAKSTNWTETALERPLKDSESALVLPLVLQYLTPAFVSCLGLGAVSAAVMSSSDSSILSAASMFARNVYKLIFRQNASENEVIWVMKVSILFVGIMATAMALTVKSVYGLWYLSSDLVYVILFPQLTSVVYLKKHVNTYGSLAAYIVGLLLRGLGGESILGLPAVIKYPLYDKEKGQLFPFRTLAMLCSFSTLVAVSQLSKWLFEAGHLPPHLDYFNCVVNIPEDIVKVQEPQEELTVLNSSLQGAKTYQTEMNGRVNPALNLHPELIDRGDPQLASSCVPSSANPSATQGSSSSHCNVTAPPSYTTASTAEQGTTHL</sequence>
<feature type="transmembrane region" description="Helical" evidence="15">
    <location>
        <begin position="367"/>
        <end position="389"/>
    </location>
</feature>
<evidence type="ECO:0000256" key="7">
    <source>
        <dbReference type="ARBA" id="ARBA00022989"/>
    </source>
</evidence>
<keyword evidence="5" id="KW-0769">Symport</keyword>
<comment type="caution">
    <text evidence="16">The sequence shown here is derived from an EMBL/GenBank/DDBJ whole genome shotgun (WGS) entry which is preliminary data.</text>
</comment>
<dbReference type="GO" id="GO:0005886">
    <property type="term" value="C:plasma membrane"/>
    <property type="evidence" value="ECO:0007669"/>
    <property type="project" value="TreeGrafter"/>
</dbReference>
<keyword evidence="17" id="KW-1185">Reference proteome</keyword>
<evidence type="ECO:0000256" key="8">
    <source>
        <dbReference type="ARBA" id="ARBA00023053"/>
    </source>
</evidence>
<keyword evidence="8" id="KW-0915">Sodium</keyword>